<feature type="binding site" evidence="8">
    <location>
        <position position="100"/>
    </location>
    <ligand>
        <name>Zn(2+)</name>
        <dbReference type="ChEBI" id="CHEBI:29105"/>
        <note>catalytic</note>
    </ligand>
</feature>
<evidence type="ECO:0000256" key="1">
    <source>
        <dbReference type="ARBA" id="ARBA00011245"/>
    </source>
</evidence>
<dbReference type="PRINTS" id="PR00480">
    <property type="entry name" value="ASTACIN"/>
</dbReference>
<protein>
    <recommendedName>
        <fullName evidence="9">Metalloendopeptidase</fullName>
        <ecNumber evidence="9">3.4.24.-</ecNumber>
    </recommendedName>
</protein>
<comment type="function">
    <text evidence="7">Zinc metalloprotease. Provoques deadhesion of endothelial cells from cell cultures, and also degradation of fibronectin, fibrinogen and gelatin in vitro. Its role in the venom is not fully understood but it might act as a spreading factor that facilitates diffusion of other venom toxins. Alternatively, it might be involved in the proteolytic processing of other venom toxins or it might play a role in extra-oral digestion of prey.</text>
</comment>
<gene>
    <name evidence="12" type="ORF">B4U79_17596</name>
    <name evidence="11" type="ORF">B4U79_17598</name>
</gene>
<name>A0A443R5R5_9ACAR</name>
<feature type="binding site" evidence="8">
    <location>
        <position position="90"/>
    </location>
    <ligand>
        <name>Zn(2+)</name>
        <dbReference type="ChEBI" id="CHEBI:29105"/>
        <note>catalytic</note>
    </ligand>
</feature>
<evidence type="ECO:0000259" key="10">
    <source>
        <dbReference type="PROSITE" id="PS51864"/>
    </source>
</evidence>
<dbReference type="OrthoDB" id="291007at2759"/>
<keyword evidence="2 9" id="KW-0645">Protease</keyword>
<feature type="binding site" evidence="8">
    <location>
        <position position="94"/>
    </location>
    <ligand>
        <name>Zn(2+)</name>
        <dbReference type="ChEBI" id="CHEBI:29105"/>
        <note>catalytic</note>
    </ligand>
</feature>
<evidence type="ECO:0000256" key="5">
    <source>
        <dbReference type="ARBA" id="ARBA00022833"/>
    </source>
</evidence>
<evidence type="ECO:0000256" key="7">
    <source>
        <dbReference type="ARBA" id="ARBA00025529"/>
    </source>
</evidence>
<dbReference type="PANTHER" id="PTHR10127:SF780">
    <property type="entry name" value="METALLOENDOPEPTIDASE"/>
    <property type="match status" value="1"/>
</dbReference>
<dbReference type="GO" id="GO:0006508">
    <property type="term" value="P:proteolysis"/>
    <property type="evidence" value="ECO:0007669"/>
    <property type="project" value="UniProtKB-KW"/>
</dbReference>
<comment type="caution">
    <text evidence="8">Lacks conserved residue(s) required for the propagation of feature annotation.</text>
</comment>
<dbReference type="InterPro" id="IPR006026">
    <property type="entry name" value="Peptidase_Metallo"/>
</dbReference>
<dbReference type="PROSITE" id="PS51864">
    <property type="entry name" value="ASTACIN"/>
    <property type="match status" value="1"/>
</dbReference>
<dbReference type="PANTHER" id="PTHR10127">
    <property type="entry name" value="DISCOIDIN, CUB, EGF, LAMININ , AND ZINC METALLOPROTEASE DOMAIN CONTAINING"/>
    <property type="match status" value="1"/>
</dbReference>
<dbReference type="SMART" id="SM00235">
    <property type="entry name" value="ZnMc"/>
    <property type="match status" value="1"/>
</dbReference>
<dbReference type="Pfam" id="PF01400">
    <property type="entry name" value="Astacin"/>
    <property type="match status" value="1"/>
</dbReference>
<dbReference type="Gene3D" id="2.60.120.200">
    <property type="match status" value="1"/>
</dbReference>
<proteinExistence type="predicted"/>
<evidence type="ECO:0000256" key="3">
    <source>
        <dbReference type="ARBA" id="ARBA00022723"/>
    </source>
</evidence>
<keyword evidence="6 9" id="KW-0482">Metalloprotease</keyword>
<reference evidence="12 13" key="1">
    <citation type="journal article" date="2018" name="Gigascience">
        <title>Genomes of trombidid mites reveal novel predicted allergens and laterally-transferred genes associated with secondary metabolism.</title>
        <authorList>
            <person name="Dong X."/>
            <person name="Chaisiri K."/>
            <person name="Xia D."/>
            <person name="Armstrong S.D."/>
            <person name="Fang Y."/>
            <person name="Donnelly M.J."/>
            <person name="Kadowaki T."/>
            <person name="McGarry J.W."/>
            <person name="Darby A.C."/>
            <person name="Makepeace B.L."/>
        </authorList>
    </citation>
    <scope>NUCLEOTIDE SEQUENCE [LARGE SCALE GENOMIC DNA]</scope>
    <source>
        <strain evidence="12">UoL-WK</strain>
    </source>
</reference>
<feature type="domain" description="Peptidase M12A" evidence="10">
    <location>
        <begin position="1"/>
        <end position="193"/>
    </location>
</feature>
<dbReference type="Gene3D" id="3.40.390.10">
    <property type="entry name" value="Collagenase (Catalytic Domain)"/>
    <property type="match status" value="1"/>
</dbReference>
<evidence type="ECO:0000256" key="9">
    <source>
        <dbReference type="RuleBase" id="RU361183"/>
    </source>
</evidence>
<dbReference type="AlphaFoldDB" id="A0A443R5R5"/>
<organism evidence="12 13">
    <name type="scientific">Dinothrombium tinctorium</name>
    <dbReference type="NCBI Taxonomy" id="1965070"/>
    <lineage>
        <taxon>Eukaryota</taxon>
        <taxon>Metazoa</taxon>
        <taxon>Ecdysozoa</taxon>
        <taxon>Arthropoda</taxon>
        <taxon>Chelicerata</taxon>
        <taxon>Arachnida</taxon>
        <taxon>Acari</taxon>
        <taxon>Acariformes</taxon>
        <taxon>Trombidiformes</taxon>
        <taxon>Prostigmata</taxon>
        <taxon>Anystina</taxon>
        <taxon>Parasitengona</taxon>
        <taxon>Trombidioidea</taxon>
        <taxon>Trombidiidae</taxon>
        <taxon>Dinothrombium</taxon>
    </lineage>
</organism>
<dbReference type="SUPFAM" id="SSF55486">
    <property type="entry name" value="Metalloproteases ('zincins'), catalytic domain"/>
    <property type="match status" value="1"/>
</dbReference>
<sequence>MENGRILIEFYTRGALEDKHHRIIYLATTKISQHTCISYAPLTGNVKLDEFHLLFIKGNNICHAWKPNNYRKELRINIENCKDSIANYMHVLMHTLNFYHENQRADAEKYVRINWENIRDEHLEGFKRFEKEDWETYTNITYSQLFPYDYKSLLHLSTLSGKYIEYKNRESIKTNWDLSDIDEDELNFFYNCANVKRSMKNLNETLNQDEFCYRINSSKINLVYYKCVKRENALFTRSFQKLYPRFTTRTLTETHWHLNFGRTPSILSDNESDLNFYLHLGNSRYSYYFEAPPVTFIRIYTIRQIYFAPFEHGFCLAFTYKMWGDGKAILEVGEALNQTYWSPIAAFSYDSNDDPEYSEWKTAIIFLPSLKFGRYVNFSFAGSIYKGGNIGLDNITVSTCSFNEDYINLDEPNVEFPNILNSKHALISNYYHREFSINEKQENIRIRKCCGVMTYKKWLLVGDCVATGAKLHFLCDFATSESKLYEVPHTIRNNYKRCCQSVFN</sequence>
<evidence type="ECO:0000313" key="12">
    <source>
        <dbReference type="EMBL" id="RWS10619.1"/>
    </source>
</evidence>
<dbReference type="GO" id="GO:0008270">
    <property type="term" value="F:zinc ion binding"/>
    <property type="evidence" value="ECO:0007669"/>
    <property type="project" value="UniProtKB-UniRule"/>
</dbReference>
<dbReference type="EC" id="3.4.24.-" evidence="9"/>
<evidence type="ECO:0000256" key="8">
    <source>
        <dbReference type="PROSITE-ProRule" id="PRU01211"/>
    </source>
</evidence>
<dbReference type="EMBL" id="NCKU01002033">
    <property type="protein sequence ID" value="RWS10619.1"/>
    <property type="molecule type" value="Genomic_DNA"/>
</dbReference>
<evidence type="ECO:0000256" key="4">
    <source>
        <dbReference type="ARBA" id="ARBA00022801"/>
    </source>
</evidence>
<dbReference type="InterPro" id="IPR024079">
    <property type="entry name" value="MetalloPept_cat_dom_sf"/>
</dbReference>
<evidence type="ECO:0000313" key="13">
    <source>
        <dbReference type="Proteomes" id="UP000285301"/>
    </source>
</evidence>
<evidence type="ECO:0000256" key="6">
    <source>
        <dbReference type="ARBA" id="ARBA00023049"/>
    </source>
</evidence>
<evidence type="ECO:0000313" key="11">
    <source>
        <dbReference type="EMBL" id="RWS10611.1"/>
    </source>
</evidence>
<keyword evidence="5 8" id="KW-0862">Zinc</keyword>
<dbReference type="Proteomes" id="UP000285301">
    <property type="component" value="Unassembled WGS sequence"/>
</dbReference>
<keyword evidence="3 8" id="KW-0479">Metal-binding</keyword>
<keyword evidence="13" id="KW-1185">Reference proteome</keyword>
<comment type="subunit">
    <text evidence="1">Monomer.</text>
</comment>
<comment type="cofactor">
    <cofactor evidence="8 9">
        <name>Zn(2+)</name>
        <dbReference type="ChEBI" id="CHEBI:29105"/>
    </cofactor>
    <text evidence="8 9">Binds 1 zinc ion per subunit.</text>
</comment>
<dbReference type="InterPro" id="IPR001506">
    <property type="entry name" value="Peptidase_M12A"/>
</dbReference>
<dbReference type="EMBL" id="NCKU01002037">
    <property type="protein sequence ID" value="RWS10611.1"/>
    <property type="molecule type" value="Genomic_DNA"/>
</dbReference>
<reference evidence="12" key="2">
    <citation type="submission" date="2018-11" db="EMBL/GenBank/DDBJ databases">
        <title>Trombidioid mite genomics.</title>
        <authorList>
            <person name="Dong X."/>
        </authorList>
    </citation>
    <scope>NUCLEOTIDE SEQUENCE</scope>
    <source>
        <strain evidence="12">UoL-WK</strain>
    </source>
</reference>
<keyword evidence="4 9" id="KW-0378">Hydrolase</keyword>
<evidence type="ECO:0000256" key="2">
    <source>
        <dbReference type="ARBA" id="ARBA00022670"/>
    </source>
</evidence>
<comment type="caution">
    <text evidence="12">The sequence shown here is derived from an EMBL/GenBank/DDBJ whole genome shotgun (WGS) entry which is preliminary data.</text>
</comment>
<dbReference type="GO" id="GO:0004222">
    <property type="term" value="F:metalloendopeptidase activity"/>
    <property type="evidence" value="ECO:0007669"/>
    <property type="project" value="UniProtKB-UniRule"/>
</dbReference>
<accession>A0A443R5R5</accession>